<dbReference type="RefSeq" id="WP_176909514.1">
    <property type="nucleotide sequence ID" value="NZ_JABKAU010000034.1"/>
</dbReference>
<gene>
    <name evidence="2" type="ORF">HW554_15615</name>
</gene>
<feature type="transmembrane region" description="Helical" evidence="1">
    <location>
        <begin position="191"/>
        <end position="207"/>
    </location>
</feature>
<comment type="caution">
    <text evidence="2">The sequence shown here is derived from an EMBL/GenBank/DDBJ whole genome shotgun (WGS) entry which is preliminary data.</text>
</comment>
<feature type="transmembrane region" description="Helical" evidence="1">
    <location>
        <begin position="80"/>
        <end position="103"/>
    </location>
</feature>
<feature type="transmembrane region" description="Helical" evidence="1">
    <location>
        <begin position="265"/>
        <end position="290"/>
    </location>
</feature>
<feature type="transmembrane region" description="Helical" evidence="1">
    <location>
        <begin position="343"/>
        <end position="363"/>
    </location>
</feature>
<proteinExistence type="predicted"/>
<evidence type="ECO:0000313" key="2">
    <source>
        <dbReference type="EMBL" id="NVO32644.1"/>
    </source>
</evidence>
<feature type="transmembrane region" description="Helical" evidence="1">
    <location>
        <begin position="110"/>
        <end position="129"/>
    </location>
</feature>
<keyword evidence="1" id="KW-0472">Membrane</keyword>
<evidence type="ECO:0000313" key="3">
    <source>
        <dbReference type="Proteomes" id="UP000565521"/>
    </source>
</evidence>
<reference evidence="2 3" key="1">
    <citation type="submission" date="2020-05" db="EMBL/GenBank/DDBJ databases">
        <title>Hymenobacter terrestris sp. nov. and Hymenobacter lapidiphilus sp. nov., isolated from regoliths in Antarctica.</title>
        <authorList>
            <person name="Sedlacek I."/>
            <person name="Pantucek R."/>
            <person name="Zeman M."/>
            <person name="Holochova P."/>
            <person name="Kralova S."/>
            <person name="Stankova E."/>
            <person name="Sedo O."/>
            <person name="Micenkova L."/>
            <person name="Svec P."/>
            <person name="Gupta V."/>
            <person name="Sood U."/>
            <person name="Korpole U.S."/>
            <person name="Lal R."/>
        </authorList>
    </citation>
    <scope>NUCLEOTIDE SEQUENCE [LARGE SCALE GENOMIC DNA]</scope>
    <source>
        <strain evidence="2 3">P5342</strain>
    </source>
</reference>
<feature type="transmembrane region" description="Helical" evidence="1">
    <location>
        <begin position="311"/>
        <end position="331"/>
    </location>
</feature>
<name>A0A7Y7PRR6_9BACT</name>
<dbReference type="AlphaFoldDB" id="A0A7Y7PRR6"/>
<evidence type="ECO:0000256" key="1">
    <source>
        <dbReference type="SAM" id="Phobius"/>
    </source>
</evidence>
<sequence length="511" mass="56622">MRTQKALAALLVFLTILPFVVLCFYSHPAFDDFSDAVQRRNAGFWTIQQDLYQHLTGRLFTSVVLTEASPLVYDRGLANYWLAPLGTLVLLGSSLYALVAAVVKQAWEGGAKLLATGVLLALWLVQNPSVAESVYWFNGLAVYTIPCALLVFWLAVVVQWWPAEARHRTVWLVLNLILGTCVLWSNEIIALPLLAVIVGLCGWEWWRRRPRRKKRRWQLLGLLSWFCGALAFSLLAPGNMARAAIIDIAVPWHKVLLGPPVAMSYLLLNWLSSGVLLFGSVLAVPALVRLVGGVKQAPALVLLVALRPKQLLVAGITLLLILPVSAMPSYWATGGLMPPRARAALYLLFLLSWFTVLLATVVVTRSSAWQRRLTTAGSWPRPVAALLWAGLLLNLATDHNLRVTRRDVGRASNNAALAYCDLFSGKASRYDALLLARYDKLRTSKKQRVEVAALPPNARPASLFYYDITTDSTFGVNRDYGAFFHKQTVWTGKGGMGHPPKTYQPPAEDEE</sequence>
<feature type="transmembrane region" description="Helical" evidence="1">
    <location>
        <begin position="169"/>
        <end position="185"/>
    </location>
</feature>
<dbReference type="EMBL" id="JABKAU010000034">
    <property type="protein sequence ID" value="NVO32644.1"/>
    <property type="molecule type" value="Genomic_DNA"/>
</dbReference>
<protein>
    <submittedName>
        <fullName evidence="2">Uncharacterized protein</fullName>
    </submittedName>
</protein>
<keyword evidence="3" id="KW-1185">Reference proteome</keyword>
<accession>A0A7Y7PRR6</accession>
<keyword evidence="1" id="KW-1133">Transmembrane helix</keyword>
<keyword evidence="1" id="KW-0812">Transmembrane</keyword>
<feature type="transmembrane region" description="Helical" evidence="1">
    <location>
        <begin position="135"/>
        <end position="157"/>
    </location>
</feature>
<feature type="transmembrane region" description="Helical" evidence="1">
    <location>
        <begin position="219"/>
        <end position="245"/>
    </location>
</feature>
<dbReference type="InterPro" id="IPR045691">
    <property type="entry name" value="DUF6056"/>
</dbReference>
<dbReference type="Pfam" id="PF19528">
    <property type="entry name" value="DUF6056"/>
    <property type="match status" value="1"/>
</dbReference>
<dbReference type="Proteomes" id="UP000565521">
    <property type="component" value="Unassembled WGS sequence"/>
</dbReference>
<organism evidence="2 3">
    <name type="scientific">Hymenobacter lapidiphilus</name>
    <dbReference type="NCBI Taxonomy" id="2608003"/>
    <lineage>
        <taxon>Bacteria</taxon>
        <taxon>Pseudomonadati</taxon>
        <taxon>Bacteroidota</taxon>
        <taxon>Cytophagia</taxon>
        <taxon>Cytophagales</taxon>
        <taxon>Hymenobacteraceae</taxon>
        <taxon>Hymenobacter</taxon>
    </lineage>
</organism>